<feature type="region of interest" description="Disordered" evidence="1">
    <location>
        <begin position="958"/>
        <end position="981"/>
    </location>
</feature>
<feature type="compositionally biased region" description="Pro residues" evidence="1">
    <location>
        <begin position="608"/>
        <end position="633"/>
    </location>
</feature>
<feature type="region of interest" description="Disordered" evidence="1">
    <location>
        <begin position="396"/>
        <end position="420"/>
    </location>
</feature>
<dbReference type="PANTHER" id="PTHR24216:SF65">
    <property type="entry name" value="PAXILLIN-LIKE PROTEIN 1"/>
    <property type="match status" value="1"/>
</dbReference>
<name>A0A2R6NGS2_9APHY</name>
<feature type="compositionally biased region" description="Polar residues" evidence="1">
    <location>
        <begin position="1507"/>
        <end position="1518"/>
    </location>
</feature>
<feature type="region of interest" description="Disordered" evidence="1">
    <location>
        <begin position="993"/>
        <end position="1030"/>
    </location>
</feature>
<evidence type="ECO:0000313" key="2">
    <source>
        <dbReference type="EMBL" id="PSR71566.1"/>
    </source>
</evidence>
<dbReference type="STRING" id="98765.A0A2R6NGS2"/>
<comment type="caution">
    <text evidence="2">The sequence shown here is derived from an EMBL/GenBank/DDBJ whole genome shotgun (WGS) entry which is preliminary data.</text>
</comment>
<sequence>TFRPHSFYEEPTPVANPITPSGAPSRVSSLERAFSGRDQPGVIPVQRSTQRPVSPATVVRDQLRYAPPDEPTIPYIPSVGHTPGIAPTGEDVARAPVGPHTDMHIPSAAPYIERPATHRILPSRSPTPTPIPAPDIAERIPMPEPSIMQPPYTPLTAAPPRAYSGPMDLDYADAERERIERFGDLERQLVEHLQNLQDAEETRDYDFRTHEDEREQIFLQNEGRRDEETLHRVDGILRNVEDRLEERLASLPTAGLPPAQPTPGDVLPEVVEEDEAAMSPPEEVHMVPPPGFIPRPEDMAEDADAHTIAQSIETSVMDAASRHAQEILETVRLEREESAREREVAQAEREQILRELVEERQQMDADRQEELRGLREELAATKDQLASVQAELDQERQLRISEDTERREADRTEDRQRAEDLTTQLSEVTQIVSETRDELARKREDSDERCARKEAKCEQQEAKMEELKEMMTGMRRMMEESRDLQAEQRAADAAKPSIESVVEELRRENQAMRELLESFRDGMRADILRQHEELLGAVRASAQEQVPFNISGYLDEFSKTLAKEVRQLLTEVNSLVEDKSRLQFEIAALLEFKARYDPGGIFWRQGAPMPPVEVPPTEPPPPPPPPPGPPEPVPSAWRPKRQRRPRAAPPPPVPAPPSVPTTHDYAVPVTSQQPRPSTHISWPPEQWRLPNDQWFVTHINASWKIEDIKKWLLAKCLPSLFSPVPDFPRPQSLQRRRPVSPITFASRGRVDDRSPPDDLEYLQEGADYYEDTDEHADGFFQEKYKYTPGRLSESTSNLELVPKSSLITHSQYVLLAFSTGQILEDHYTLEWYALHPHELLELHSSASVVKLSRGLVEEYVQPYFESRVWALRMISREDDSGVPIPKVAGKAIEGDDERDKFAKKRRTKLHWQDRLVVIHQGVLHLCRARNDGTTLHSAPLSSLVSLRGAEYLRQIRGPSSSLSFSSPPSSHAASPYPGNSPVTAEKRIVCAKFRTDGRSTESTGGSWWRRGSRDAGGSEESRKNSVAGVEAGCVEDETECLTDGRGDSNIMIVMDMQDDHAYENILRILHRNSPSIPSTFFPVSSRMRSPRRRSFSPISFASGSPISSSPATPVSFQRSPSPLDRYRDKPRSVRYPEWRTELVRKARRAGLGDVGCAMEWAMFGSTADQQAEGKDSDNDETLDLVDDFEERGRGRTKVWGVELKSLSESINSDASVSEREWESWEGDLVSQRTRWKQSEFADLTSNWNSLVGSPSADYSFPPVNAQSAENDSPFSVPQHTLSSYSSADSLLRRTIKRASPRKHGSITTRSGSPAFRTRPRSPLAAYLDGMEGETDSSSFTSIGHRQFYSDIAYPSRQASAESGQSSLSSRTILHPVPRAPLPMSMAMTTITSTVTAGAGTPTKEKGKGRDKFKENKPRRRSSTIHSGPSSPTKPPLSGHIKDGEDIHATRMSPGNLETPPDSPGQDTDQSSKGDSSERKFLKPGKLKLSLSFAQVAASSTGTTSASRLPSATSTSSFESPRFAHPDSSVSD</sequence>
<feature type="region of interest" description="Disordered" evidence="1">
    <location>
        <begin position="1094"/>
        <end position="1129"/>
    </location>
</feature>
<evidence type="ECO:0000256" key="1">
    <source>
        <dbReference type="SAM" id="MobiDB-lite"/>
    </source>
</evidence>
<feature type="compositionally biased region" description="Polar residues" evidence="1">
    <location>
        <begin position="1264"/>
        <end position="1280"/>
    </location>
</feature>
<feature type="compositionally biased region" description="Low complexity" evidence="1">
    <location>
        <begin position="958"/>
        <end position="977"/>
    </location>
</feature>
<dbReference type="OrthoDB" id="2507336at2759"/>
<feature type="compositionally biased region" description="Polar residues" evidence="1">
    <location>
        <begin position="669"/>
        <end position="680"/>
    </location>
</feature>
<feature type="compositionally biased region" description="Basic and acidic residues" evidence="1">
    <location>
        <begin position="1439"/>
        <end position="1448"/>
    </location>
</feature>
<feature type="region of interest" description="Disordered" evidence="1">
    <location>
        <begin position="1392"/>
        <end position="1531"/>
    </location>
</feature>
<feature type="compositionally biased region" description="Pro residues" evidence="1">
    <location>
        <begin position="647"/>
        <end position="659"/>
    </location>
</feature>
<feature type="compositionally biased region" description="Basic residues" evidence="1">
    <location>
        <begin position="1295"/>
        <end position="1304"/>
    </location>
</feature>
<feature type="compositionally biased region" description="Low complexity" evidence="1">
    <location>
        <begin position="1496"/>
        <end position="1506"/>
    </location>
</feature>
<evidence type="ECO:0000313" key="3">
    <source>
        <dbReference type="Proteomes" id="UP000186601"/>
    </source>
</evidence>
<feature type="region of interest" description="Disordered" evidence="1">
    <location>
        <begin position="1261"/>
        <end position="1280"/>
    </location>
</feature>
<feature type="region of interest" description="Disordered" evidence="1">
    <location>
        <begin position="607"/>
        <end position="684"/>
    </location>
</feature>
<feature type="compositionally biased region" description="Basic and acidic residues" evidence="1">
    <location>
        <begin position="1469"/>
        <end position="1480"/>
    </location>
</feature>
<gene>
    <name evidence="2" type="ORF">PHLCEN_2v12575</name>
</gene>
<dbReference type="Proteomes" id="UP000186601">
    <property type="component" value="Unassembled WGS sequence"/>
</dbReference>
<feature type="non-terminal residue" evidence="2">
    <location>
        <position position="1"/>
    </location>
</feature>
<feature type="compositionally biased region" description="Basic and acidic residues" evidence="1">
    <location>
        <begin position="1402"/>
        <end position="1415"/>
    </location>
</feature>
<dbReference type="EMBL" id="MLYV02001271">
    <property type="protein sequence ID" value="PSR71566.1"/>
    <property type="molecule type" value="Genomic_DNA"/>
</dbReference>
<feature type="compositionally biased region" description="Low complexity" evidence="1">
    <location>
        <begin position="1095"/>
        <end position="1111"/>
    </location>
</feature>
<organism evidence="2 3">
    <name type="scientific">Hermanssonia centrifuga</name>
    <dbReference type="NCBI Taxonomy" id="98765"/>
    <lineage>
        <taxon>Eukaryota</taxon>
        <taxon>Fungi</taxon>
        <taxon>Dikarya</taxon>
        <taxon>Basidiomycota</taxon>
        <taxon>Agaricomycotina</taxon>
        <taxon>Agaricomycetes</taxon>
        <taxon>Polyporales</taxon>
        <taxon>Meruliaceae</taxon>
        <taxon>Hermanssonia</taxon>
    </lineage>
</organism>
<feature type="region of interest" description="Disordered" evidence="1">
    <location>
        <begin position="1295"/>
        <end position="1320"/>
    </location>
</feature>
<dbReference type="PANTHER" id="PTHR24216">
    <property type="entry name" value="PAXILLIN-RELATED"/>
    <property type="match status" value="1"/>
</dbReference>
<protein>
    <submittedName>
        <fullName evidence="2">Uncharacterized protein</fullName>
    </submittedName>
</protein>
<proteinExistence type="predicted"/>
<keyword evidence="3" id="KW-1185">Reference proteome</keyword>
<reference evidence="2 3" key="1">
    <citation type="submission" date="2018-02" db="EMBL/GenBank/DDBJ databases">
        <title>Genome sequence of the basidiomycete white-rot fungus Phlebia centrifuga.</title>
        <authorList>
            <person name="Granchi Z."/>
            <person name="Peng M."/>
            <person name="de Vries R.P."/>
            <person name="Hilden K."/>
            <person name="Makela M.R."/>
            <person name="Grigoriev I."/>
            <person name="Riley R."/>
        </authorList>
    </citation>
    <scope>NUCLEOTIDE SEQUENCE [LARGE SCALE GENOMIC DNA]</scope>
    <source>
        <strain evidence="2 3">FBCC195</strain>
    </source>
</reference>
<feature type="region of interest" description="Disordered" evidence="1">
    <location>
        <begin position="1"/>
        <end position="55"/>
    </location>
</feature>
<feature type="region of interest" description="Disordered" evidence="1">
    <location>
        <begin position="727"/>
        <end position="757"/>
    </location>
</feature>
<accession>A0A2R6NGS2</accession>